<dbReference type="Proteomes" id="UP001488838">
    <property type="component" value="Unassembled WGS sequence"/>
</dbReference>
<name>A0AAW0IQ51_MYOGA</name>
<evidence type="ECO:0000313" key="3">
    <source>
        <dbReference type="Proteomes" id="UP001488838"/>
    </source>
</evidence>
<accession>A0AAW0IQ51</accession>
<feature type="compositionally biased region" description="Basic and acidic residues" evidence="1">
    <location>
        <begin position="10"/>
        <end position="22"/>
    </location>
</feature>
<organism evidence="2 3">
    <name type="scientific">Myodes glareolus</name>
    <name type="common">Bank vole</name>
    <name type="synonym">Clethrionomys glareolus</name>
    <dbReference type="NCBI Taxonomy" id="447135"/>
    <lineage>
        <taxon>Eukaryota</taxon>
        <taxon>Metazoa</taxon>
        <taxon>Chordata</taxon>
        <taxon>Craniata</taxon>
        <taxon>Vertebrata</taxon>
        <taxon>Euteleostomi</taxon>
        <taxon>Mammalia</taxon>
        <taxon>Eutheria</taxon>
        <taxon>Euarchontoglires</taxon>
        <taxon>Glires</taxon>
        <taxon>Rodentia</taxon>
        <taxon>Myomorpha</taxon>
        <taxon>Muroidea</taxon>
        <taxon>Cricetidae</taxon>
        <taxon>Arvicolinae</taxon>
        <taxon>Myodes</taxon>
    </lineage>
</organism>
<protein>
    <submittedName>
        <fullName evidence="2">Uncharacterized protein</fullName>
    </submittedName>
</protein>
<evidence type="ECO:0000256" key="1">
    <source>
        <dbReference type="SAM" id="MobiDB-lite"/>
    </source>
</evidence>
<gene>
    <name evidence="2" type="ORF">U0070_021672</name>
</gene>
<proteinExistence type="predicted"/>
<keyword evidence="3" id="KW-1185">Reference proteome</keyword>
<dbReference type="EMBL" id="JBBHLL010000099">
    <property type="protein sequence ID" value="KAK7816875.1"/>
    <property type="molecule type" value="Genomic_DNA"/>
</dbReference>
<evidence type="ECO:0000313" key="2">
    <source>
        <dbReference type="EMBL" id="KAK7816875.1"/>
    </source>
</evidence>
<comment type="caution">
    <text evidence="2">The sequence shown here is derived from an EMBL/GenBank/DDBJ whole genome shotgun (WGS) entry which is preliminary data.</text>
</comment>
<feature type="region of interest" description="Disordered" evidence="1">
    <location>
        <begin position="1"/>
        <end position="35"/>
    </location>
</feature>
<dbReference type="AlphaFoldDB" id="A0AAW0IQ51"/>
<sequence>MSQEQAAHSAMKEAQEKTEPCETVKTAEQGKMASSSFLSPTLCLDRAAEMASDPKAAAVSKQEFCGNHKGPPVSACLIKPSDRTQEVCLLLESAGVLPHQQEAESLGCGLLFGKRHQEPRLSVCIQAVCAAAPVGVA</sequence>
<reference evidence="2 3" key="1">
    <citation type="journal article" date="2023" name="bioRxiv">
        <title>Conserved and derived expression patterns and positive selection on dental genes reveal complex evolutionary context of ever-growing rodent molars.</title>
        <authorList>
            <person name="Calamari Z.T."/>
            <person name="Song A."/>
            <person name="Cohen E."/>
            <person name="Akter M."/>
            <person name="Roy R.D."/>
            <person name="Hallikas O."/>
            <person name="Christensen M.M."/>
            <person name="Li P."/>
            <person name="Marangoni P."/>
            <person name="Jernvall J."/>
            <person name="Klein O.D."/>
        </authorList>
    </citation>
    <scope>NUCLEOTIDE SEQUENCE [LARGE SCALE GENOMIC DNA]</scope>
    <source>
        <strain evidence="2">V071</strain>
    </source>
</reference>